<feature type="transmembrane region" description="Helical" evidence="2">
    <location>
        <begin position="54"/>
        <end position="74"/>
    </location>
</feature>
<evidence type="ECO:0000313" key="4">
    <source>
        <dbReference type="Proteomes" id="UP000625631"/>
    </source>
</evidence>
<sequence length="619" mass="64417">MTDRKPDDLYDALRDRLADYGQEPPAQLWAGIRSQLPPPVAAPQLRKRRRRVPAAWLLLMTLSVVALAASWHWWGAKQSTITASRTRQNASYNSSDNAARTSGVSSQNATATSRTNPQRLALNTLPVSPATTPRPTADAAAGPTAGQVISPVVSPGSIATKGPQKTPAAVATSVPAGAAVSAAAKAAVAASAARGASVGTTGQPVRSVAASSAVKELAANSARWNHSSPQAARGQARAPRKQAGSVASVTHHLPETTNPAVAQSGALRTGRNASMATITKSSQGRAASKKRLTQHKDQSAAALAAAATPSSEQPQSYTSPIADQPTRQLAPATAAISRARPMEVRSQRAAQDLLSARLVAVQFGAGLGLPAPQPVAVVPSPLPLPLASRWAVQVVAGPAITYRNLNTAANLAASVTSPPTIVYIPNNNTATPVATLERPALGSAVQVAVRRTLGGHWSLSAGLGYAEYASALALQQVYSTTSAVANSPTPDSTGIHRRDTYRFVTVPVRVGYGWTLSGRWRVGLLAGAEAAVYVGGSSTEGSACACQSQTWGFSGSPYRRYSLGASMGAEARYRLSERWELLAQPTATYLFTPLANYTPYYQRHLFGGAALLGVSFNLP</sequence>
<dbReference type="RefSeq" id="WP_198073898.1">
    <property type="nucleotide sequence ID" value="NZ_JAEDAE010000001.1"/>
</dbReference>
<accession>A0ABS0Q1D1</accession>
<evidence type="ECO:0000313" key="3">
    <source>
        <dbReference type="EMBL" id="MBH8556433.1"/>
    </source>
</evidence>
<evidence type="ECO:0008006" key="5">
    <source>
        <dbReference type="Google" id="ProtNLM"/>
    </source>
</evidence>
<feature type="region of interest" description="Disordered" evidence="1">
    <location>
        <begin position="84"/>
        <end position="147"/>
    </location>
</feature>
<feature type="compositionally biased region" description="Polar residues" evidence="1">
    <location>
        <begin position="271"/>
        <end position="285"/>
    </location>
</feature>
<reference evidence="3 4" key="1">
    <citation type="submission" date="2020-12" db="EMBL/GenBank/DDBJ databases">
        <title>Hymenobacter sp.</title>
        <authorList>
            <person name="Kim M.K."/>
        </authorList>
    </citation>
    <scope>NUCLEOTIDE SEQUENCE [LARGE SCALE GENOMIC DNA]</scope>
    <source>
        <strain evidence="3 4">BT442</strain>
    </source>
</reference>
<evidence type="ECO:0000256" key="1">
    <source>
        <dbReference type="SAM" id="MobiDB-lite"/>
    </source>
</evidence>
<protein>
    <recommendedName>
        <fullName evidence="5">Outer membrane protein beta-barrel domain-containing protein</fullName>
    </recommendedName>
</protein>
<evidence type="ECO:0000256" key="2">
    <source>
        <dbReference type="SAM" id="Phobius"/>
    </source>
</evidence>
<keyword evidence="2" id="KW-0472">Membrane</keyword>
<keyword evidence="2" id="KW-0812">Transmembrane</keyword>
<gene>
    <name evidence="3" type="ORF">I7X13_00140</name>
</gene>
<dbReference type="Proteomes" id="UP000625631">
    <property type="component" value="Unassembled WGS sequence"/>
</dbReference>
<feature type="compositionally biased region" description="Polar residues" evidence="1">
    <location>
        <begin position="84"/>
        <end position="118"/>
    </location>
</feature>
<feature type="compositionally biased region" description="Low complexity" evidence="1">
    <location>
        <begin position="229"/>
        <end position="244"/>
    </location>
</feature>
<keyword evidence="4" id="KW-1185">Reference proteome</keyword>
<organism evidence="3 4">
    <name type="scientific">Hymenobacter negativus</name>
    <dbReference type="NCBI Taxonomy" id="2795026"/>
    <lineage>
        <taxon>Bacteria</taxon>
        <taxon>Pseudomonadati</taxon>
        <taxon>Bacteroidota</taxon>
        <taxon>Cytophagia</taxon>
        <taxon>Cytophagales</taxon>
        <taxon>Hymenobacteraceae</taxon>
        <taxon>Hymenobacter</taxon>
    </lineage>
</organism>
<keyword evidence="2" id="KW-1133">Transmembrane helix</keyword>
<feature type="compositionally biased region" description="Low complexity" evidence="1">
    <location>
        <begin position="129"/>
        <end position="145"/>
    </location>
</feature>
<feature type="region of interest" description="Disordered" evidence="1">
    <location>
        <begin position="220"/>
        <end position="329"/>
    </location>
</feature>
<dbReference type="EMBL" id="JAEDAE010000001">
    <property type="protein sequence ID" value="MBH8556433.1"/>
    <property type="molecule type" value="Genomic_DNA"/>
</dbReference>
<proteinExistence type="predicted"/>
<feature type="compositionally biased region" description="Polar residues" evidence="1">
    <location>
        <begin position="308"/>
        <end position="327"/>
    </location>
</feature>
<name>A0ABS0Q1D1_9BACT</name>
<comment type="caution">
    <text evidence="3">The sequence shown here is derived from an EMBL/GenBank/DDBJ whole genome shotgun (WGS) entry which is preliminary data.</text>
</comment>